<evidence type="ECO:0000256" key="1">
    <source>
        <dbReference type="SAM" id="MobiDB-lite"/>
    </source>
</evidence>
<keyword evidence="3" id="KW-1185">Reference proteome</keyword>
<feature type="region of interest" description="Disordered" evidence="1">
    <location>
        <begin position="526"/>
        <end position="546"/>
    </location>
</feature>
<feature type="compositionally biased region" description="Polar residues" evidence="1">
    <location>
        <begin position="908"/>
        <end position="921"/>
    </location>
</feature>
<feature type="compositionally biased region" description="Polar residues" evidence="1">
    <location>
        <begin position="669"/>
        <end position="696"/>
    </location>
</feature>
<feature type="compositionally biased region" description="Polar residues" evidence="1">
    <location>
        <begin position="605"/>
        <end position="620"/>
    </location>
</feature>
<protein>
    <submittedName>
        <fullName evidence="2">Uncharacterized protein</fullName>
    </submittedName>
</protein>
<feature type="region of interest" description="Disordered" evidence="1">
    <location>
        <begin position="155"/>
        <end position="203"/>
    </location>
</feature>
<feature type="compositionally biased region" description="Polar residues" evidence="1">
    <location>
        <begin position="155"/>
        <end position="168"/>
    </location>
</feature>
<dbReference type="EMBL" id="VEPZ02001512">
    <property type="protein sequence ID" value="KAE8670380.1"/>
    <property type="molecule type" value="Genomic_DNA"/>
</dbReference>
<feature type="compositionally biased region" description="Polar residues" evidence="1">
    <location>
        <begin position="1003"/>
        <end position="1020"/>
    </location>
</feature>
<dbReference type="AlphaFoldDB" id="A0A6A2XKQ5"/>
<proteinExistence type="predicted"/>
<feature type="region of interest" description="Disordered" evidence="1">
    <location>
        <begin position="484"/>
        <end position="512"/>
    </location>
</feature>
<feature type="compositionally biased region" description="Polar residues" evidence="1">
    <location>
        <begin position="582"/>
        <end position="594"/>
    </location>
</feature>
<feature type="region of interest" description="Disordered" evidence="1">
    <location>
        <begin position="997"/>
        <end position="1047"/>
    </location>
</feature>
<feature type="region of interest" description="Disordered" evidence="1">
    <location>
        <begin position="908"/>
        <end position="927"/>
    </location>
</feature>
<dbReference type="Proteomes" id="UP000436088">
    <property type="component" value="Unassembled WGS sequence"/>
</dbReference>
<accession>A0A6A2XKQ5</accession>
<feature type="compositionally biased region" description="Polar residues" evidence="1">
    <location>
        <begin position="501"/>
        <end position="512"/>
    </location>
</feature>
<evidence type="ECO:0000313" key="2">
    <source>
        <dbReference type="EMBL" id="KAE8670380.1"/>
    </source>
</evidence>
<name>A0A6A2XKQ5_HIBSY</name>
<feature type="compositionally biased region" description="Basic and acidic residues" evidence="1">
    <location>
        <begin position="629"/>
        <end position="662"/>
    </location>
</feature>
<gene>
    <name evidence="2" type="ORF">F3Y22_tig00112159pilonHSYRG00374</name>
</gene>
<comment type="caution">
    <text evidence="2">The sequence shown here is derived from an EMBL/GenBank/DDBJ whole genome shotgun (WGS) entry which is preliminary data.</text>
</comment>
<sequence>MKQWTEEEFEKMCQADLPESPGLKEEAVERNMPKDALRGTVSSTEAPAPLPLSHPLAVEPAHQPLQQSKDATPPPKRGRGRPRRATVEKSPTAPVFSAPSEITKVDVGYKKLLAPAHTPAPNPHNTIGASPNLQSVYLRFLLHLSNLAHLDSVHQCNQRTGSKSSNCRTRNRLREKKQEPASIPAVDGLAGPGPEPNEQSQIKLVNPPDSQAIAISGIVPGVSSVPMTNCTNPLPISACMDCTSVINHPSEGAYEKETDTISTAAQDALVGQDSKLNSQARDQSADASPNKVISMRVNQENDVSAPTKVIKEKTQGTDAPAVVTIQDHIVLDMVSVITELSPEISSQKAKSGRDISTMVFPFSICPKQEAWSQGHNRAEALRRRGRRPAISDASSGQELNVISLPTDKSRELLDNFATAGKNIQDSGAHEPANITHIQASEANSLGASVGHDSERKVTNAIPAFNRIQTADVNDVARVMKEIFSETSSSKSKAGETAGSEGWNTPTAPLSNRTLDELDEKRLDCKSAVSTPSHEKAAPAFDVPKERKRLSVTGADAKEPENDASLVVEASVQRVDSLKPECNTCSESDASSRQNDGGKHDVSKRTPASGSDQIGSRFQPASPSPMEPPRTAESDKTNVEAALKEFTKADNTRDNDSETKKESPGMNEIIQFSRSIPDSTGIPSENSTEPSARGSLESSINVENAEGALNAVRLHDVTDYTGVSLDSLAICPIKSGMEEESAMVENNSEFEKREPSLKSYPKAAALDLGVLFIQPWWSFLLLLTTIGKGIRTFFGRIFAVSLGIESTRGNHVDPLEIEASAEKDVMAVSSFEHVPGDHIKMHLEVGVAISEGDSIQVENTNVNTLEAHTTSEEITIEESMMAEHVPNDQFHEHLVIKKTEAVLLDGSTVEPNSSEAKSSLLWSDNPDNKELVQSSDVDLVEASNVESIPVGPLSSLVVLKNLPIQSLHRSSLQSGNSNDKELVQGSEVDLIEACNLEANPTEEGPSSLQVISDESANPEITRNNDVRTELQSEDHAEPPQQTKSESTDVFIEIDSAE</sequence>
<feature type="compositionally biased region" description="Basic and acidic residues" evidence="1">
    <location>
        <begin position="1021"/>
        <end position="1036"/>
    </location>
</feature>
<feature type="region of interest" description="Disordered" evidence="1">
    <location>
        <begin position="578"/>
        <end position="696"/>
    </location>
</feature>
<organism evidence="2 3">
    <name type="scientific">Hibiscus syriacus</name>
    <name type="common">Rose of Sharon</name>
    <dbReference type="NCBI Taxonomy" id="106335"/>
    <lineage>
        <taxon>Eukaryota</taxon>
        <taxon>Viridiplantae</taxon>
        <taxon>Streptophyta</taxon>
        <taxon>Embryophyta</taxon>
        <taxon>Tracheophyta</taxon>
        <taxon>Spermatophyta</taxon>
        <taxon>Magnoliopsida</taxon>
        <taxon>eudicotyledons</taxon>
        <taxon>Gunneridae</taxon>
        <taxon>Pentapetalae</taxon>
        <taxon>rosids</taxon>
        <taxon>malvids</taxon>
        <taxon>Malvales</taxon>
        <taxon>Malvaceae</taxon>
        <taxon>Malvoideae</taxon>
        <taxon>Hibiscus</taxon>
    </lineage>
</organism>
<feature type="region of interest" description="Disordered" evidence="1">
    <location>
        <begin position="1"/>
        <end position="92"/>
    </location>
</feature>
<reference evidence="2" key="1">
    <citation type="submission" date="2019-09" db="EMBL/GenBank/DDBJ databases">
        <title>Draft genome information of white flower Hibiscus syriacus.</title>
        <authorList>
            <person name="Kim Y.-M."/>
        </authorList>
    </citation>
    <scope>NUCLEOTIDE SEQUENCE [LARGE SCALE GENOMIC DNA]</scope>
    <source>
        <strain evidence="2">YM2019G1</strain>
    </source>
</reference>
<feature type="compositionally biased region" description="Basic and acidic residues" evidence="1">
    <location>
        <begin position="22"/>
        <end position="37"/>
    </location>
</feature>
<evidence type="ECO:0000313" key="3">
    <source>
        <dbReference type="Proteomes" id="UP000436088"/>
    </source>
</evidence>